<evidence type="ECO:0000256" key="7">
    <source>
        <dbReference type="ARBA" id="ARBA00013031"/>
    </source>
</evidence>
<keyword evidence="16 18" id="KW-0456">Lyase</keyword>
<comment type="catalytic activity">
    <reaction evidence="1 18">
        <text>7-phospho-2-dehydro-3-deoxy-D-arabino-heptonate = 3-dehydroquinate + phosphate</text>
        <dbReference type="Rhea" id="RHEA:21968"/>
        <dbReference type="ChEBI" id="CHEBI:32364"/>
        <dbReference type="ChEBI" id="CHEBI:43474"/>
        <dbReference type="ChEBI" id="CHEBI:58394"/>
        <dbReference type="EC" id="4.2.3.4"/>
    </reaction>
</comment>
<dbReference type="AlphaFoldDB" id="A0A1I4L2K8"/>
<dbReference type="PANTHER" id="PTHR43622">
    <property type="entry name" value="3-DEHYDROQUINATE SYNTHASE"/>
    <property type="match status" value="1"/>
</dbReference>
<evidence type="ECO:0000256" key="4">
    <source>
        <dbReference type="ARBA" id="ARBA00004496"/>
    </source>
</evidence>
<evidence type="ECO:0000256" key="19">
    <source>
        <dbReference type="SAM" id="Phobius"/>
    </source>
</evidence>
<evidence type="ECO:0000259" key="21">
    <source>
        <dbReference type="Pfam" id="PF24621"/>
    </source>
</evidence>
<gene>
    <name evidence="18" type="primary">aroB</name>
    <name evidence="22" type="ORF">SAMN04487943_104301</name>
</gene>
<name>A0A1I4L2K8_9BACI</name>
<evidence type="ECO:0000256" key="8">
    <source>
        <dbReference type="ARBA" id="ARBA00017684"/>
    </source>
</evidence>
<evidence type="ECO:0000256" key="6">
    <source>
        <dbReference type="ARBA" id="ARBA00005412"/>
    </source>
</evidence>
<dbReference type="GO" id="GO:0003856">
    <property type="term" value="F:3-dehydroquinate synthase activity"/>
    <property type="evidence" value="ECO:0007669"/>
    <property type="project" value="UniProtKB-UniRule"/>
</dbReference>
<keyword evidence="10 18" id="KW-0028">Amino-acid biosynthesis</keyword>
<evidence type="ECO:0000256" key="16">
    <source>
        <dbReference type="ARBA" id="ARBA00023239"/>
    </source>
</evidence>
<evidence type="ECO:0000256" key="14">
    <source>
        <dbReference type="ARBA" id="ARBA00023027"/>
    </source>
</evidence>
<dbReference type="Proteomes" id="UP000198565">
    <property type="component" value="Unassembled WGS sequence"/>
</dbReference>
<dbReference type="GO" id="GO:0046872">
    <property type="term" value="F:metal ion binding"/>
    <property type="evidence" value="ECO:0007669"/>
    <property type="project" value="UniProtKB-KW"/>
</dbReference>
<evidence type="ECO:0000313" key="22">
    <source>
        <dbReference type="EMBL" id="SFL85106.1"/>
    </source>
</evidence>
<dbReference type="FunFam" id="3.40.50.1970:FF:000007">
    <property type="entry name" value="Pentafunctional AROM polypeptide"/>
    <property type="match status" value="1"/>
</dbReference>
<dbReference type="InterPro" id="IPR016037">
    <property type="entry name" value="DHQ_synth_AroB"/>
</dbReference>
<dbReference type="Pfam" id="PF01761">
    <property type="entry name" value="DHQ_synthase"/>
    <property type="match status" value="1"/>
</dbReference>
<feature type="domain" description="3-dehydroquinate synthase C-terminal" evidence="21">
    <location>
        <begin position="181"/>
        <end position="322"/>
    </location>
</feature>
<dbReference type="PANTHER" id="PTHR43622:SF7">
    <property type="entry name" value="3-DEHYDROQUINATE SYNTHASE, CHLOROPLASTIC"/>
    <property type="match status" value="1"/>
</dbReference>
<evidence type="ECO:0000256" key="3">
    <source>
        <dbReference type="ARBA" id="ARBA00001947"/>
    </source>
</evidence>
<sequence>MFLMHKQTITTSTNQYDVFVGKGMMENIKDYLPKAYRNILVITDSIVNDLYTAKVVANLPEEAKVSVSVVPTGESSKSMEQYYQLLTDVIHHQLDRKSLIIALGGGMIGDLAGFVAATYMRGIDFVQVPTTILAHDSSVGGKVAINHPEGKNLIGNFYPPQAVLYDIDTLHSLPDKEKRSGYAEVVKHGFISDHAYLEDVLKVDLTKAIDSNVMTDHLQKGIAVKAKVVEQDEMETNIRKYLNFGHTLGHAIESELGYGKITHGEAVAIGMLFAIRVSEQKLGSKLPYKALYNWLLDNHYPLNLPSIPTTQLVERMKKDKKSENATVQMVLLQEIGEPVTENILDQDLTNLLENFMRELGS</sequence>
<keyword evidence="14 18" id="KW-0520">NAD</keyword>
<dbReference type="EMBL" id="FOTR01000004">
    <property type="protein sequence ID" value="SFL85106.1"/>
    <property type="molecule type" value="Genomic_DNA"/>
</dbReference>
<dbReference type="CDD" id="cd08195">
    <property type="entry name" value="DHQS"/>
    <property type="match status" value="1"/>
</dbReference>
<dbReference type="GO" id="GO:0000166">
    <property type="term" value="F:nucleotide binding"/>
    <property type="evidence" value="ECO:0007669"/>
    <property type="project" value="UniProtKB-KW"/>
</dbReference>
<keyword evidence="9 18" id="KW-0963">Cytoplasm</keyword>
<evidence type="ECO:0000256" key="13">
    <source>
        <dbReference type="ARBA" id="ARBA00022833"/>
    </source>
</evidence>
<evidence type="ECO:0000256" key="12">
    <source>
        <dbReference type="ARBA" id="ARBA00022741"/>
    </source>
</evidence>
<feature type="binding site" evidence="18">
    <location>
        <position position="142"/>
    </location>
    <ligand>
        <name>NAD(+)</name>
        <dbReference type="ChEBI" id="CHEBI:57540"/>
    </ligand>
</feature>
<keyword evidence="15 18" id="KW-0057">Aromatic amino acid biosynthesis</keyword>
<comment type="similarity">
    <text evidence="6 18">Belongs to the sugar phosphate cyclases superfamily. Dehydroquinate synthase family.</text>
</comment>
<feature type="binding site" evidence="18">
    <location>
        <position position="246"/>
    </location>
    <ligand>
        <name>Zn(2+)</name>
        <dbReference type="ChEBI" id="CHEBI:29105"/>
    </ligand>
</feature>
<comment type="subcellular location">
    <subcellularLocation>
        <location evidence="4 18">Cytoplasm</location>
    </subcellularLocation>
</comment>
<dbReference type="GO" id="GO:0008652">
    <property type="term" value="P:amino acid biosynthetic process"/>
    <property type="evidence" value="ECO:0007669"/>
    <property type="project" value="UniProtKB-KW"/>
</dbReference>
<comment type="cofactor">
    <cofactor evidence="2 18">
        <name>NAD(+)</name>
        <dbReference type="ChEBI" id="CHEBI:57540"/>
    </cofactor>
</comment>
<dbReference type="GO" id="GO:0005737">
    <property type="term" value="C:cytoplasm"/>
    <property type="evidence" value="ECO:0007669"/>
    <property type="project" value="UniProtKB-SubCell"/>
</dbReference>
<keyword evidence="19" id="KW-1133">Transmembrane helix</keyword>
<dbReference type="GO" id="GO:0009423">
    <property type="term" value="P:chorismate biosynthetic process"/>
    <property type="evidence" value="ECO:0007669"/>
    <property type="project" value="UniProtKB-UniRule"/>
</dbReference>
<comment type="cofactor">
    <cofactor evidence="3">
        <name>Zn(2+)</name>
        <dbReference type="ChEBI" id="CHEBI:29105"/>
    </cofactor>
</comment>
<evidence type="ECO:0000313" key="23">
    <source>
        <dbReference type="Proteomes" id="UP000198565"/>
    </source>
</evidence>
<keyword evidence="23" id="KW-1185">Reference proteome</keyword>
<dbReference type="NCBIfam" id="TIGR01357">
    <property type="entry name" value="aroB"/>
    <property type="match status" value="1"/>
</dbReference>
<comment type="caution">
    <text evidence="18">Lacks conserved residue(s) required for the propagation of feature annotation.</text>
</comment>
<reference evidence="23" key="1">
    <citation type="submission" date="2016-10" db="EMBL/GenBank/DDBJ databases">
        <authorList>
            <person name="Varghese N."/>
            <person name="Submissions S."/>
        </authorList>
    </citation>
    <scope>NUCLEOTIDE SEQUENCE [LARGE SCALE GENOMIC DNA]</scope>
    <source>
        <strain evidence="23">CGMCC 1.4250</strain>
    </source>
</reference>
<feature type="domain" description="3-dehydroquinate synthase N-terminal" evidence="20">
    <location>
        <begin position="69"/>
        <end position="179"/>
    </location>
</feature>
<evidence type="ECO:0000256" key="9">
    <source>
        <dbReference type="ARBA" id="ARBA00022490"/>
    </source>
</evidence>
<dbReference type="InterPro" id="IPR030960">
    <property type="entry name" value="DHQS/DOIS_N"/>
</dbReference>
<keyword evidence="11 18" id="KW-0479">Metal-binding</keyword>
<evidence type="ECO:0000256" key="18">
    <source>
        <dbReference type="HAMAP-Rule" id="MF_00110"/>
    </source>
</evidence>
<evidence type="ECO:0000256" key="10">
    <source>
        <dbReference type="ARBA" id="ARBA00022605"/>
    </source>
</evidence>
<comment type="cofactor">
    <cofactor evidence="18">
        <name>Co(2+)</name>
        <dbReference type="ChEBI" id="CHEBI:48828"/>
    </cofactor>
    <cofactor evidence="18">
        <name>Zn(2+)</name>
        <dbReference type="ChEBI" id="CHEBI:29105"/>
    </cofactor>
    <text evidence="18">Binds 1 divalent metal cation per subunit. Can use either Co(2+) or Zn(2+).</text>
</comment>
<dbReference type="SUPFAM" id="SSF56796">
    <property type="entry name" value="Dehydroquinate synthase-like"/>
    <property type="match status" value="1"/>
</dbReference>
<dbReference type="STRING" id="334253.SAMN04487943_104301"/>
<organism evidence="22 23">
    <name type="scientific">Gracilibacillus orientalis</name>
    <dbReference type="NCBI Taxonomy" id="334253"/>
    <lineage>
        <taxon>Bacteria</taxon>
        <taxon>Bacillati</taxon>
        <taxon>Bacillota</taxon>
        <taxon>Bacilli</taxon>
        <taxon>Bacillales</taxon>
        <taxon>Bacillaceae</taxon>
        <taxon>Gracilibacillus</taxon>
    </lineage>
</organism>
<evidence type="ECO:0000259" key="20">
    <source>
        <dbReference type="Pfam" id="PF01761"/>
    </source>
</evidence>
<proteinExistence type="inferred from homology"/>
<accession>A0A1I4L2K8</accession>
<evidence type="ECO:0000256" key="5">
    <source>
        <dbReference type="ARBA" id="ARBA00004661"/>
    </source>
</evidence>
<evidence type="ECO:0000256" key="1">
    <source>
        <dbReference type="ARBA" id="ARBA00001393"/>
    </source>
</evidence>
<keyword evidence="13 18" id="KW-0862">Zinc</keyword>
<protein>
    <recommendedName>
        <fullName evidence="8 18">3-dehydroquinate synthase</fullName>
        <shortName evidence="18">DHQS</shortName>
        <ecNumber evidence="7 18">4.2.3.4</ecNumber>
    </recommendedName>
</protein>
<feature type="binding site" evidence="18">
    <location>
        <begin position="130"/>
        <end position="131"/>
    </location>
    <ligand>
        <name>NAD(+)</name>
        <dbReference type="ChEBI" id="CHEBI:57540"/>
    </ligand>
</feature>
<dbReference type="UniPathway" id="UPA00053">
    <property type="reaction ID" value="UER00085"/>
</dbReference>
<evidence type="ECO:0000256" key="15">
    <source>
        <dbReference type="ARBA" id="ARBA00023141"/>
    </source>
</evidence>
<dbReference type="Gene3D" id="3.40.50.1970">
    <property type="match status" value="1"/>
</dbReference>
<comment type="pathway">
    <text evidence="5 18">Metabolic intermediate biosynthesis; chorismate biosynthesis; chorismate from D-erythrose 4-phosphate and phosphoenolpyruvate: step 2/7.</text>
</comment>
<feature type="binding site" evidence="18">
    <location>
        <position position="263"/>
    </location>
    <ligand>
        <name>Zn(2+)</name>
        <dbReference type="ChEBI" id="CHEBI:29105"/>
    </ligand>
</feature>
<dbReference type="Pfam" id="PF24621">
    <property type="entry name" value="DHQS_C"/>
    <property type="match status" value="1"/>
</dbReference>
<keyword evidence="12 18" id="KW-0547">Nucleotide-binding</keyword>
<feature type="binding site" evidence="18">
    <location>
        <position position="184"/>
    </location>
    <ligand>
        <name>Zn(2+)</name>
        <dbReference type="ChEBI" id="CHEBI:29105"/>
    </ligand>
</feature>
<dbReference type="InterPro" id="IPR056179">
    <property type="entry name" value="DHQS_C"/>
</dbReference>
<feature type="transmembrane region" description="Helical" evidence="19">
    <location>
        <begin position="99"/>
        <end position="120"/>
    </location>
</feature>
<dbReference type="InterPro" id="IPR050071">
    <property type="entry name" value="Dehydroquinate_synthase"/>
</dbReference>
<dbReference type="GO" id="GO:0009073">
    <property type="term" value="P:aromatic amino acid family biosynthetic process"/>
    <property type="evidence" value="ECO:0007669"/>
    <property type="project" value="UniProtKB-KW"/>
</dbReference>
<feature type="binding site" evidence="18">
    <location>
        <position position="151"/>
    </location>
    <ligand>
        <name>NAD(+)</name>
        <dbReference type="ChEBI" id="CHEBI:57540"/>
    </ligand>
</feature>
<comment type="function">
    <text evidence="18">Catalyzes the conversion of 3-deoxy-D-arabino-heptulosonate 7-phosphate (DAHP) to dehydroquinate (DHQ).</text>
</comment>
<keyword evidence="19" id="KW-0472">Membrane</keyword>
<evidence type="ECO:0000256" key="17">
    <source>
        <dbReference type="ARBA" id="ARBA00023285"/>
    </source>
</evidence>
<keyword evidence="19" id="KW-0812">Transmembrane</keyword>
<dbReference type="HAMAP" id="MF_00110">
    <property type="entry name" value="DHQ_synthase"/>
    <property type="match status" value="1"/>
</dbReference>
<dbReference type="PIRSF" id="PIRSF001455">
    <property type="entry name" value="DHQ_synth"/>
    <property type="match status" value="1"/>
</dbReference>
<dbReference type="EC" id="4.2.3.4" evidence="7 18"/>
<evidence type="ECO:0000256" key="2">
    <source>
        <dbReference type="ARBA" id="ARBA00001911"/>
    </source>
</evidence>
<evidence type="ECO:0000256" key="11">
    <source>
        <dbReference type="ARBA" id="ARBA00022723"/>
    </source>
</evidence>
<keyword evidence="17 18" id="KW-0170">Cobalt</keyword>
<dbReference type="Gene3D" id="1.20.1090.10">
    <property type="entry name" value="Dehydroquinate synthase-like - alpha domain"/>
    <property type="match status" value="1"/>
</dbReference>
<dbReference type="InterPro" id="IPR030963">
    <property type="entry name" value="DHQ_synth_fam"/>
</dbReference>